<comment type="caution">
    <text evidence="3">The sequence shown here is derived from an EMBL/GenBank/DDBJ whole genome shotgun (WGS) entry which is preliminary data.</text>
</comment>
<feature type="domain" description="Reverse transcriptase Ty1/copia-type" evidence="2">
    <location>
        <begin position="118"/>
        <end position="162"/>
    </location>
</feature>
<gene>
    <name evidence="3" type="ORF">Tco_0988654</name>
</gene>
<dbReference type="Proteomes" id="UP001151760">
    <property type="component" value="Unassembled WGS sequence"/>
</dbReference>
<reference evidence="3" key="2">
    <citation type="submission" date="2022-01" db="EMBL/GenBank/DDBJ databases">
        <authorList>
            <person name="Yamashiro T."/>
            <person name="Shiraishi A."/>
            <person name="Satake H."/>
            <person name="Nakayama K."/>
        </authorList>
    </citation>
    <scope>NUCLEOTIDE SEQUENCE</scope>
</reference>
<name>A0ABQ5ERM3_9ASTR</name>
<accession>A0ABQ5ERM3</accession>
<organism evidence="3 4">
    <name type="scientific">Tanacetum coccineum</name>
    <dbReference type="NCBI Taxonomy" id="301880"/>
    <lineage>
        <taxon>Eukaryota</taxon>
        <taxon>Viridiplantae</taxon>
        <taxon>Streptophyta</taxon>
        <taxon>Embryophyta</taxon>
        <taxon>Tracheophyta</taxon>
        <taxon>Spermatophyta</taxon>
        <taxon>Magnoliopsida</taxon>
        <taxon>eudicotyledons</taxon>
        <taxon>Gunneridae</taxon>
        <taxon>Pentapetalae</taxon>
        <taxon>asterids</taxon>
        <taxon>campanulids</taxon>
        <taxon>Asterales</taxon>
        <taxon>Asteraceae</taxon>
        <taxon>Asteroideae</taxon>
        <taxon>Anthemideae</taxon>
        <taxon>Anthemidinae</taxon>
        <taxon>Tanacetum</taxon>
    </lineage>
</organism>
<keyword evidence="4" id="KW-1185">Reference proteome</keyword>
<evidence type="ECO:0000313" key="4">
    <source>
        <dbReference type="Proteomes" id="UP001151760"/>
    </source>
</evidence>
<feature type="region of interest" description="Disordered" evidence="1">
    <location>
        <begin position="236"/>
        <end position="283"/>
    </location>
</feature>
<sequence length="283" mass="31693">MKYNTNLLNANALRMKDEAEELIVVPTAVRHTAAKGISVKFSNAGQVISGYASDDILRKPTIRAFSNRDYNNIHPQSQILGDPKSSVQTRSKVQQHSGAHALVKAMQEELLQFRLQWVWILVDLPHEANVIGTKCVYRNKMDERGVVVRNKARLVAQGHSRKRDKKDIMLVQVYVDDIIFGSTRKSWCDEFEALMKGKFQMDLEGGTHYSSLGLQVKQKTDGIFISKDNIEARNQASDEELEELMKDQPLSADASPTALSPGYIADSNPEEDKEDPADHPADG</sequence>
<reference evidence="3" key="1">
    <citation type="journal article" date="2022" name="Int. J. Mol. Sci.">
        <title>Draft Genome of Tanacetum Coccineum: Genomic Comparison of Closely Related Tanacetum-Family Plants.</title>
        <authorList>
            <person name="Yamashiro T."/>
            <person name="Shiraishi A."/>
            <person name="Nakayama K."/>
            <person name="Satake H."/>
        </authorList>
    </citation>
    <scope>NUCLEOTIDE SEQUENCE</scope>
</reference>
<dbReference type="InterPro" id="IPR013103">
    <property type="entry name" value="RVT_2"/>
</dbReference>
<protein>
    <submittedName>
        <fullName evidence="3">Ribonuclease H-like domain-containing protein</fullName>
    </submittedName>
</protein>
<evidence type="ECO:0000259" key="2">
    <source>
        <dbReference type="Pfam" id="PF07727"/>
    </source>
</evidence>
<proteinExistence type="predicted"/>
<evidence type="ECO:0000313" key="3">
    <source>
        <dbReference type="EMBL" id="GJT53600.1"/>
    </source>
</evidence>
<dbReference type="EMBL" id="BQNB010016601">
    <property type="protein sequence ID" value="GJT53600.1"/>
    <property type="molecule type" value="Genomic_DNA"/>
</dbReference>
<evidence type="ECO:0000256" key="1">
    <source>
        <dbReference type="SAM" id="MobiDB-lite"/>
    </source>
</evidence>
<dbReference type="Pfam" id="PF07727">
    <property type="entry name" value="RVT_2"/>
    <property type="match status" value="1"/>
</dbReference>